<name>A0ABU3LHL2_9FLAO</name>
<keyword evidence="1" id="KW-0732">Signal</keyword>
<dbReference type="EMBL" id="JAVTTO010000004">
    <property type="protein sequence ID" value="MDT7833201.1"/>
    <property type="molecule type" value="Genomic_DNA"/>
</dbReference>
<evidence type="ECO:0000313" key="3">
    <source>
        <dbReference type="Proteomes" id="UP001257277"/>
    </source>
</evidence>
<evidence type="ECO:0000256" key="1">
    <source>
        <dbReference type="SAM" id="SignalP"/>
    </source>
</evidence>
<proteinExistence type="predicted"/>
<reference evidence="2 3" key="1">
    <citation type="submission" date="2023-09" db="EMBL/GenBank/DDBJ databases">
        <title>Novel taxa isolated from Blanes Bay.</title>
        <authorList>
            <person name="Rey-Velasco X."/>
            <person name="Lucena T."/>
        </authorList>
    </citation>
    <scope>NUCLEOTIDE SEQUENCE [LARGE SCALE GENOMIC DNA]</scope>
    <source>
        <strain evidence="2 3">S356</strain>
    </source>
</reference>
<dbReference type="Proteomes" id="UP001257277">
    <property type="component" value="Unassembled WGS sequence"/>
</dbReference>
<accession>A0ABU3LHL2</accession>
<protein>
    <submittedName>
        <fullName evidence="2">Sensor of ECF-type sigma factor</fullName>
    </submittedName>
</protein>
<dbReference type="RefSeq" id="WP_349242450.1">
    <property type="nucleotide sequence ID" value="NZ_JAVTTO010000004.1"/>
</dbReference>
<keyword evidence="3" id="KW-1185">Reference proteome</keyword>
<feature type="chain" id="PRO_5046119834" evidence="1">
    <location>
        <begin position="25"/>
        <end position="161"/>
    </location>
</feature>
<feature type="signal peptide" evidence="1">
    <location>
        <begin position="1"/>
        <end position="24"/>
    </location>
</feature>
<sequence length="161" mass="19109">MMMNFKKILLLAFLVTGVSLQAQKKIKKQSREKIRTLKIAYITDKLDLSEGEAEKFWPIYNKYDAILMKLRVEERYKLKRSISETGGLEALSEEDADAITKKMISLEKQMYETKKQFFVSLRKVISSKKIIQLQMAEREFNRTMLRKLRKPRKKIKDKKEP</sequence>
<gene>
    <name evidence="2" type="ORF">RQM59_12460</name>
</gene>
<evidence type="ECO:0000313" key="2">
    <source>
        <dbReference type="EMBL" id="MDT7833201.1"/>
    </source>
</evidence>
<organism evidence="2 3">
    <name type="scientific">Asprobacillus argus</name>
    <dbReference type="NCBI Taxonomy" id="3076534"/>
    <lineage>
        <taxon>Bacteria</taxon>
        <taxon>Pseudomonadati</taxon>
        <taxon>Bacteroidota</taxon>
        <taxon>Flavobacteriia</taxon>
        <taxon>Flavobacteriales</taxon>
        <taxon>Flavobacteriaceae</taxon>
        <taxon>Asprobacillus</taxon>
    </lineage>
</organism>
<comment type="caution">
    <text evidence="2">The sequence shown here is derived from an EMBL/GenBank/DDBJ whole genome shotgun (WGS) entry which is preliminary data.</text>
</comment>